<dbReference type="Proteomes" id="UP000214610">
    <property type="component" value="Unassembled WGS sequence"/>
</dbReference>
<dbReference type="GeneID" id="78362854"/>
<name>A0A227KIM7_9BURK</name>
<evidence type="ECO:0000313" key="3">
    <source>
        <dbReference type="Proteomes" id="UP000214610"/>
    </source>
</evidence>
<proteinExistence type="predicted"/>
<comment type="caution">
    <text evidence="2">The sequence shown here is derived from an EMBL/GenBank/DDBJ whole genome shotgun (WGS) entry which is preliminary data.</text>
</comment>
<protein>
    <recommendedName>
        <fullName evidence="1">AAA-ATPase-like domain-containing protein</fullName>
    </recommendedName>
</protein>
<accession>A0A227KIM7</accession>
<evidence type="ECO:0000313" key="2">
    <source>
        <dbReference type="EMBL" id="OXE47811.1"/>
    </source>
</evidence>
<sequence length="100" mass="11710">MSLPRPLPLGNSSFSRIKVAGQIYVDKTRLIFDLSSKKEKFLLTRPRRFGKSLLISTFESLFKFGLRDFRGLEADIGSWSLNARKEQRMPQRSWKKQFLN</sequence>
<organism evidence="2 3">
    <name type="scientific">Turicimonas muris</name>
    <dbReference type="NCBI Taxonomy" id="1796652"/>
    <lineage>
        <taxon>Bacteria</taxon>
        <taxon>Pseudomonadati</taxon>
        <taxon>Pseudomonadota</taxon>
        <taxon>Betaproteobacteria</taxon>
        <taxon>Burkholderiales</taxon>
        <taxon>Sutterellaceae</taxon>
        <taxon>Turicimonas</taxon>
    </lineage>
</organism>
<keyword evidence="3" id="KW-1185">Reference proteome</keyword>
<evidence type="ECO:0000259" key="1">
    <source>
        <dbReference type="Pfam" id="PF09820"/>
    </source>
</evidence>
<dbReference type="RefSeq" id="WP_084081576.1">
    <property type="nucleotide sequence ID" value="NZ_CAJTBZ010000052.1"/>
</dbReference>
<dbReference type="InterPro" id="IPR018631">
    <property type="entry name" value="AAA-ATPase-like_dom"/>
</dbReference>
<dbReference type="Pfam" id="PF09820">
    <property type="entry name" value="AAA-ATPase_like"/>
    <property type="match status" value="1"/>
</dbReference>
<dbReference type="AlphaFoldDB" id="A0A227KIM7"/>
<dbReference type="PANTHER" id="PTHR34825">
    <property type="entry name" value="CONSERVED PROTEIN, WITH A WEAK D-GALACTARATE DEHYDRATASE/ALTRONATE HYDROLASE DOMAIN"/>
    <property type="match status" value="1"/>
</dbReference>
<dbReference type="PANTHER" id="PTHR34825:SF1">
    <property type="entry name" value="AAA-ATPASE-LIKE DOMAIN-CONTAINING PROTEIN"/>
    <property type="match status" value="1"/>
</dbReference>
<gene>
    <name evidence="2" type="ORF">ADH67_08540</name>
</gene>
<feature type="domain" description="AAA-ATPase-like" evidence="1">
    <location>
        <begin position="8"/>
        <end position="64"/>
    </location>
</feature>
<dbReference type="EMBL" id="NHMP01000004">
    <property type="protein sequence ID" value="OXE47811.1"/>
    <property type="molecule type" value="Genomic_DNA"/>
</dbReference>
<reference evidence="3" key="1">
    <citation type="submission" date="2017-05" db="EMBL/GenBank/DDBJ databases">
        <title>Improved OligoMM genomes.</title>
        <authorList>
            <person name="Garzetti D."/>
        </authorList>
    </citation>
    <scope>NUCLEOTIDE SEQUENCE [LARGE SCALE GENOMIC DNA]</scope>
    <source>
        <strain evidence="3">YL45</strain>
    </source>
</reference>